<sequence length="39" mass="4604">MEVCAPLPMKQQQMIEQVLDKQMQNTTQRDDILFIGLRL</sequence>
<evidence type="ECO:0000313" key="2">
    <source>
        <dbReference type="Proteomes" id="UP000004095"/>
    </source>
</evidence>
<proteinExistence type="predicted"/>
<gene>
    <name evidence="1" type="ORF">M23134_06376</name>
</gene>
<protein>
    <submittedName>
        <fullName evidence="1">Uncharacterized protein</fullName>
    </submittedName>
</protein>
<name>A1ZU57_MICM2</name>
<comment type="caution">
    <text evidence="1">The sequence shown here is derived from an EMBL/GenBank/DDBJ whole genome shotgun (WGS) entry which is preliminary data.</text>
</comment>
<organism evidence="1 2">
    <name type="scientific">Microscilla marina ATCC 23134</name>
    <dbReference type="NCBI Taxonomy" id="313606"/>
    <lineage>
        <taxon>Bacteria</taxon>
        <taxon>Pseudomonadati</taxon>
        <taxon>Bacteroidota</taxon>
        <taxon>Cytophagia</taxon>
        <taxon>Cytophagales</taxon>
        <taxon>Microscillaceae</taxon>
        <taxon>Microscilla</taxon>
    </lineage>
</organism>
<dbReference type="AlphaFoldDB" id="A1ZU57"/>
<reference evidence="1 2" key="1">
    <citation type="submission" date="2007-01" db="EMBL/GenBank/DDBJ databases">
        <authorList>
            <person name="Haygood M."/>
            <person name="Podell S."/>
            <person name="Anderson C."/>
            <person name="Hopkinson B."/>
            <person name="Roe K."/>
            <person name="Barbeau K."/>
            <person name="Gaasterland T."/>
            <person name="Ferriera S."/>
            <person name="Johnson J."/>
            <person name="Kravitz S."/>
            <person name="Beeson K."/>
            <person name="Sutton G."/>
            <person name="Rogers Y.-H."/>
            <person name="Friedman R."/>
            <person name="Frazier M."/>
            <person name="Venter J.C."/>
        </authorList>
    </citation>
    <scope>NUCLEOTIDE SEQUENCE [LARGE SCALE GENOMIC DNA]</scope>
    <source>
        <strain evidence="1 2">ATCC 23134</strain>
    </source>
</reference>
<dbReference type="Proteomes" id="UP000004095">
    <property type="component" value="Unassembled WGS sequence"/>
</dbReference>
<evidence type="ECO:0000313" key="1">
    <source>
        <dbReference type="EMBL" id="EAY26028.1"/>
    </source>
</evidence>
<accession>A1ZU57</accession>
<dbReference type="EMBL" id="AAWS01000039">
    <property type="protein sequence ID" value="EAY26028.1"/>
    <property type="molecule type" value="Genomic_DNA"/>
</dbReference>
<keyword evidence="2" id="KW-1185">Reference proteome</keyword>